<dbReference type="EMBL" id="PYBJ01000029">
    <property type="protein sequence ID" value="PSM38503.1"/>
    <property type="molecule type" value="Genomic_DNA"/>
</dbReference>
<dbReference type="CDD" id="cd06580">
    <property type="entry name" value="TM_PBP1_transp_TpRbsC_like"/>
    <property type="match status" value="1"/>
</dbReference>
<feature type="transmembrane region" description="Helical" evidence="7">
    <location>
        <begin position="205"/>
        <end position="232"/>
    </location>
</feature>
<proteinExistence type="predicted"/>
<dbReference type="GO" id="GO:0022857">
    <property type="term" value="F:transmembrane transporter activity"/>
    <property type="evidence" value="ECO:0007669"/>
    <property type="project" value="InterPro"/>
</dbReference>
<keyword evidence="5 7" id="KW-0472">Membrane</keyword>
<dbReference type="GO" id="GO:0005886">
    <property type="term" value="C:plasma membrane"/>
    <property type="evidence" value="ECO:0007669"/>
    <property type="project" value="UniProtKB-SubCell"/>
</dbReference>
<comment type="caution">
    <text evidence="8">The sequence shown here is derived from an EMBL/GenBank/DDBJ whole genome shotgun (WGS) entry which is preliminary data.</text>
</comment>
<keyword evidence="4 7" id="KW-1133">Transmembrane helix</keyword>
<reference evidence="8 9" key="1">
    <citation type="submission" date="2018-03" db="EMBL/GenBank/DDBJ databases">
        <title>Streptomyces dioscori sp. nov., a novel endophytic actinobacterium isolated from bulbil of Dioscorea bulbifera L.</title>
        <authorList>
            <person name="Zhikuan W."/>
        </authorList>
    </citation>
    <scope>NUCLEOTIDE SEQUENCE [LARGE SCALE GENOMIC DNA]</scope>
    <source>
        <strain evidence="8 9">A217</strain>
    </source>
</reference>
<keyword evidence="2" id="KW-1003">Cell membrane</keyword>
<gene>
    <name evidence="8" type="ORF">C6Y14_35685</name>
</gene>
<evidence type="ECO:0000313" key="9">
    <source>
        <dbReference type="Proteomes" id="UP000240429"/>
    </source>
</evidence>
<dbReference type="PANTHER" id="PTHR47089:SF1">
    <property type="entry name" value="GUANOSINE ABC TRANSPORTER PERMEASE PROTEIN NUPP"/>
    <property type="match status" value="1"/>
</dbReference>
<evidence type="ECO:0000256" key="3">
    <source>
        <dbReference type="ARBA" id="ARBA00022692"/>
    </source>
</evidence>
<evidence type="ECO:0000256" key="2">
    <source>
        <dbReference type="ARBA" id="ARBA00022475"/>
    </source>
</evidence>
<organism evidence="8 9">
    <name type="scientific">Streptomyces dioscori</name>
    <dbReference type="NCBI Taxonomy" id="2109333"/>
    <lineage>
        <taxon>Bacteria</taxon>
        <taxon>Bacillati</taxon>
        <taxon>Actinomycetota</taxon>
        <taxon>Actinomycetes</taxon>
        <taxon>Kitasatosporales</taxon>
        <taxon>Streptomycetaceae</taxon>
        <taxon>Streptomyces</taxon>
        <taxon>Streptomyces aurantiacus group</taxon>
    </lineage>
</organism>
<sequence>MASAPDPARTKGAARIKEAARTKGAARRNGTARIKGALRSPVTFSVVAGLVIGALFLVGTGADPFAAYGAVVTGSLGADGIGSTLTTGTSVLGMALALAIPLRAGLINLGGDGQMVLGGIAATVTGLYSPLPAPLTVVAALLAGVLAGAAYAALAALCENRFGVPLLVSSLLLSYPATSLASYLVRYPLKEPGSSLPQTRRLPEGVALPAFGTSTVTAGLVLVVLAAGAYWFADRRTAVGYEIRMTGLNARFAAYAGVERKGLTLRLVSASGALAGLVGAIGVLSFPYRFLDGSLTAPGYTWTGLTAALLAAAAPLGTVVAAFFFAVLQVGGLSMERTTEVPRELTQVLQAIVIVFLAARLRFPRLRRRKPQDPQEPAAHEPDDPAPTAKEPASQGEFA</sequence>
<dbReference type="Proteomes" id="UP000240429">
    <property type="component" value="Unassembled WGS sequence"/>
</dbReference>
<keyword evidence="9" id="KW-1185">Reference proteome</keyword>
<dbReference type="AlphaFoldDB" id="A0A2P8PWX5"/>
<feature type="transmembrane region" description="Helical" evidence="7">
    <location>
        <begin position="164"/>
        <end position="185"/>
    </location>
</feature>
<dbReference type="OrthoDB" id="9809785at2"/>
<evidence type="ECO:0000256" key="6">
    <source>
        <dbReference type="SAM" id="MobiDB-lite"/>
    </source>
</evidence>
<evidence type="ECO:0000256" key="1">
    <source>
        <dbReference type="ARBA" id="ARBA00004651"/>
    </source>
</evidence>
<dbReference type="RefSeq" id="WP_107021046.1">
    <property type="nucleotide sequence ID" value="NZ_KZ679055.1"/>
</dbReference>
<feature type="transmembrane region" description="Helical" evidence="7">
    <location>
        <begin position="300"/>
        <end position="325"/>
    </location>
</feature>
<evidence type="ECO:0000256" key="7">
    <source>
        <dbReference type="SAM" id="Phobius"/>
    </source>
</evidence>
<feature type="transmembrane region" description="Helical" evidence="7">
    <location>
        <begin position="81"/>
        <end position="102"/>
    </location>
</feature>
<feature type="transmembrane region" description="Helical" evidence="7">
    <location>
        <begin position="137"/>
        <end position="157"/>
    </location>
</feature>
<keyword evidence="3 7" id="KW-0812">Transmembrane</keyword>
<feature type="transmembrane region" description="Helical" evidence="7">
    <location>
        <begin position="114"/>
        <end position="131"/>
    </location>
</feature>
<feature type="region of interest" description="Disordered" evidence="6">
    <location>
        <begin position="1"/>
        <end position="28"/>
    </location>
</feature>
<feature type="transmembrane region" description="Helical" evidence="7">
    <location>
        <begin position="264"/>
        <end position="288"/>
    </location>
</feature>
<accession>A0A2P8PWX5</accession>
<dbReference type="PANTHER" id="PTHR47089">
    <property type="entry name" value="ABC TRANSPORTER, PERMEASE PROTEIN"/>
    <property type="match status" value="1"/>
</dbReference>
<name>A0A2P8PWX5_9ACTN</name>
<evidence type="ECO:0000256" key="4">
    <source>
        <dbReference type="ARBA" id="ARBA00022989"/>
    </source>
</evidence>
<evidence type="ECO:0000256" key="5">
    <source>
        <dbReference type="ARBA" id="ARBA00023136"/>
    </source>
</evidence>
<feature type="transmembrane region" description="Helical" evidence="7">
    <location>
        <begin position="42"/>
        <end position="61"/>
    </location>
</feature>
<dbReference type="InterPro" id="IPR001851">
    <property type="entry name" value="ABC_transp_permease"/>
</dbReference>
<feature type="region of interest" description="Disordered" evidence="6">
    <location>
        <begin position="367"/>
        <end position="399"/>
    </location>
</feature>
<evidence type="ECO:0000313" key="8">
    <source>
        <dbReference type="EMBL" id="PSM38503.1"/>
    </source>
</evidence>
<protein>
    <submittedName>
        <fullName evidence="8">ABC transporter permease</fullName>
    </submittedName>
</protein>
<comment type="subcellular location">
    <subcellularLocation>
        <location evidence="1">Cell membrane</location>
        <topology evidence="1">Multi-pass membrane protein</topology>
    </subcellularLocation>
</comment>
<dbReference type="Pfam" id="PF02653">
    <property type="entry name" value="BPD_transp_2"/>
    <property type="match status" value="1"/>
</dbReference>